<keyword evidence="4" id="KW-0597">Phosphoprotein</keyword>
<evidence type="ECO:0000256" key="6">
    <source>
        <dbReference type="ARBA" id="ARBA00022723"/>
    </source>
</evidence>
<feature type="compositionally biased region" description="Polar residues" evidence="15">
    <location>
        <begin position="854"/>
        <end position="866"/>
    </location>
</feature>
<dbReference type="Pfam" id="PF01764">
    <property type="entry name" value="Lipase_3"/>
    <property type="match status" value="1"/>
</dbReference>
<keyword evidence="6" id="KW-0479">Metal-binding</keyword>
<feature type="region of interest" description="Disordered" evidence="15">
    <location>
        <begin position="478"/>
        <end position="524"/>
    </location>
</feature>
<dbReference type="SUPFAM" id="SSF53474">
    <property type="entry name" value="alpha/beta-Hydrolases"/>
    <property type="match status" value="1"/>
</dbReference>
<evidence type="ECO:0000259" key="16">
    <source>
        <dbReference type="Pfam" id="PF01764"/>
    </source>
</evidence>
<dbReference type="CDD" id="cd00519">
    <property type="entry name" value="Lipase_3"/>
    <property type="match status" value="1"/>
</dbReference>
<feature type="region of interest" description="Disordered" evidence="15">
    <location>
        <begin position="1364"/>
        <end position="1400"/>
    </location>
</feature>
<organism evidence="17">
    <name type="scientific">Phaffia rhodozyma</name>
    <name type="common">Yeast</name>
    <name type="synonym">Xanthophyllomyces dendrorhous</name>
    <dbReference type="NCBI Taxonomy" id="264483"/>
    <lineage>
        <taxon>Eukaryota</taxon>
        <taxon>Fungi</taxon>
        <taxon>Dikarya</taxon>
        <taxon>Basidiomycota</taxon>
        <taxon>Agaricomycotina</taxon>
        <taxon>Tremellomycetes</taxon>
        <taxon>Cystofilobasidiales</taxon>
        <taxon>Mrakiaceae</taxon>
        <taxon>Phaffia</taxon>
    </lineage>
</organism>
<evidence type="ECO:0000256" key="7">
    <source>
        <dbReference type="ARBA" id="ARBA00022801"/>
    </source>
</evidence>
<evidence type="ECO:0000256" key="14">
    <source>
        <dbReference type="ARBA" id="ARBA00026104"/>
    </source>
</evidence>
<comment type="catalytic activity">
    <reaction evidence="13">
        <text>a 1,2-diacyl-sn-glycerol + H2O = a 2-acylglycerol + a fatty acid + H(+)</text>
        <dbReference type="Rhea" id="RHEA:33275"/>
        <dbReference type="ChEBI" id="CHEBI:15377"/>
        <dbReference type="ChEBI" id="CHEBI:15378"/>
        <dbReference type="ChEBI" id="CHEBI:17389"/>
        <dbReference type="ChEBI" id="CHEBI:17815"/>
        <dbReference type="ChEBI" id="CHEBI:28868"/>
        <dbReference type="EC" id="3.1.1.116"/>
    </reaction>
    <physiologicalReaction direction="left-to-right" evidence="13">
        <dbReference type="Rhea" id="RHEA:33276"/>
    </physiologicalReaction>
</comment>
<feature type="compositionally biased region" description="Low complexity" evidence="15">
    <location>
        <begin position="619"/>
        <end position="656"/>
    </location>
</feature>
<evidence type="ECO:0000256" key="12">
    <source>
        <dbReference type="ARBA" id="ARBA00023136"/>
    </source>
</evidence>
<evidence type="ECO:0000256" key="4">
    <source>
        <dbReference type="ARBA" id="ARBA00022553"/>
    </source>
</evidence>
<accession>A0A0F7SSJ8</accession>
<protein>
    <recommendedName>
        <fullName evidence="14">sn-1-specific diacylglycerol lipase</fullName>
        <ecNumber evidence="14">3.1.1.116</ecNumber>
    </recommendedName>
</protein>
<comment type="subcellular location">
    <subcellularLocation>
        <location evidence="2">Cell membrane</location>
        <topology evidence="2">Multi-pass membrane protein</topology>
    </subcellularLocation>
</comment>
<dbReference type="GO" id="GO:0046340">
    <property type="term" value="P:diacylglycerol catabolic process"/>
    <property type="evidence" value="ECO:0007669"/>
    <property type="project" value="TreeGrafter"/>
</dbReference>
<feature type="compositionally biased region" description="Basic and acidic residues" evidence="15">
    <location>
        <begin position="791"/>
        <end position="803"/>
    </location>
</feature>
<proteinExistence type="predicted"/>
<keyword evidence="10" id="KW-1133">Transmembrane helix</keyword>
<dbReference type="PANTHER" id="PTHR45792:SF7">
    <property type="entry name" value="PUTATIVE (AFU_ORTHOLOGUE AFUA_6G02710)-RELATED"/>
    <property type="match status" value="1"/>
</dbReference>
<sequence>MDKKVLKLPLNKKELKGIDSSRSPMGTTDVHKETIIADPNLAQAGTTPITVAPTITTTTSNHSGCLSDDDDSHASTSSSTSNVVTEMASVSSPLSQRQPALLPLQMISTALSIGPTLLPPRLSNLITALSLATKVSLRATAFFIEAILESARYSTSLGFGLTRRALISAISSARTFYVVKEGLDWAGEKVAGKVVPGLKGRDDAFLNVLDRYTNLGIYLITHTLTLAELFAMSGFYLTFSTLHTGIAAAQESVSLFDGIFGSNETSRALASIVTLVRREFGKDERSKKGTISGLTALTKALTAFACLQNATWRRTAGSIKQRVLVDCVVVGELKQNLEDPASNTQHHRANSGSIQASKGPSEPVNPVSSPVHSSHQRRPSRYSIDEEPSYLLTDVRSVLADQESTTPTRSDQHPDRPPPETNPYVVENEDDEDISGENGRGNREQDDEDEMVRKLSILVGDDPDDVVDTFRPRDTERRQPWIERRAPKRTRSDLSRDSHEGFKRDRLSSGEEWDDTEDVEEGDSLYEITEQITEHITETRTVEHYNPETYQGFFGLGKDNARLGSSPSSNQRSIGSNIFETPSSTEEEQDWVEVEATLGIAPAQPDGPRNSYSRIRSRIPISSEPSSTSSSSPISSTASSPSTSSSSSTSTIKLSSVPISQPTNRRSIASQAYNDAFQHPHKNSARVQVILKTITRKLLEKKRTVRRLPTEETNRGEYMLETELSVEGKDGRAIKKEHDETSDELVGELKIKNRLDPMTPPPSPEVYRAPSSFDRRDSSKGNGGDGSRWAVDWENRFNRATEMDREEEEEVRQLTAFPLDPRAQMEQHYPSPSTSTDSGESDSSMLTSTSISTLWPSKSPRSFVESQSEERVSLTPSKKVKRCPKSACADPMSDGSLESPATVSTRSAFVDLDAELPSINKLRVQDDRSQSSSNAETPDGGRNGYVSDSSSPRINSRAHVRHGTTEQGHTKTKPRVHLPPPLSPSSNCKTRSVLTQESHYSSTTQANPDPEAYPAGLFPYDHLVRNIHKFCRYSSAAYGQNFLRILGMGQTDFMFPSTGRYHANSWAFAQHTNIPIDALLLSSYADPTPSAADEKLSPLVHYIAVDHDAKAIVLTCRGTLGLSDVLVDLTCEYKPIPVEGGEPDGIYMAHSGMLYSASRLMNSSSTVHETIKQALIDYPAYGLVLTGHSLGGGVAALLSILWSCPSEYFSNNLASHESVGPYPPIGTKFVTNISSGLPAGRPIHAYVYGPPCVASSDLAKHTRDLITCVVQGNDIVPSLSLGTLRDFRNVALTLSDEGNIAEEIVGRVVGIYQRRLREKYGPVLLKGSTQQDKPVPTLKALQAAEQAERPEVVITREELAKGRTRNYAKDTTYQDSTLRPEYPGPGEARDDRMEAEDEDEDDKKMLDDWFFSLIKTMRADMDNDKLYPPGRVYQMEHWTVFVTDKHIPGSRHSVSPDKKTSKHNSSHKEAHRIVLKAVEDVEKMFGELTFSRSMLQDHVPSRYEQGTQLLYDGLFGMW</sequence>
<dbReference type="GO" id="GO:0046872">
    <property type="term" value="F:metal ion binding"/>
    <property type="evidence" value="ECO:0007669"/>
    <property type="project" value="UniProtKB-KW"/>
</dbReference>
<feature type="compositionally biased region" description="Basic and acidic residues" evidence="15">
    <location>
        <begin position="478"/>
        <end position="509"/>
    </location>
</feature>
<evidence type="ECO:0000256" key="15">
    <source>
        <dbReference type="SAM" id="MobiDB-lite"/>
    </source>
</evidence>
<dbReference type="InterPro" id="IPR002921">
    <property type="entry name" value="Fungal_lipase-type"/>
</dbReference>
<feature type="domain" description="Fungal lipase-type" evidence="16">
    <location>
        <begin position="1113"/>
        <end position="1280"/>
    </location>
</feature>
<feature type="region of interest" description="Disordered" evidence="15">
    <location>
        <begin position="401"/>
        <end position="449"/>
    </location>
</feature>
<dbReference type="EC" id="3.1.1.116" evidence="14"/>
<feature type="region of interest" description="Disordered" evidence="15">
    <location>
        <begin position="920"/>
        <end position="1008"/>
    </location>
</feature>
<dbReference type="InterPro" id="IPR029058">
    <property type="entry name" value="AB_hydrolase_fold"/>
</dbReference>
<feature type="region of interest" description="Disordered" evidence="15">
    <location>
        <begin position="60"/>
        <end position="81"/>
    </location>
</feature>
<evidence type="ECO:0000256" key="2">
    <source>
        <dbReference type="ARBA" id="ARBA00004651"/>
    </source>
</evidence>
<evidence type="ECO:0000256" key="3">
    <source>
        <dbReference type="ARBA" id="ARBA00022475"/>
    </source>
</evidence>
<keyword evidence="12" id="KW-0472">Membrane</keyword>
<evidence type="ECO:0000256" key="5">
    <source>
        <dbReference type="ARBA" id="ARBA00022692"/>
    </source>
</evidence>
<evidence type="ECO:0000256" key="1">
    <source>
        <dbReference type="ARBA" id="ARBA00001913"/>
    </source>
</evidence>
<feature type="region of interest" description="Disordered" evidence="15">
    <location>
        <begin position="1449"/>
        <end position="1470"/>
    </location>
</feature>
<dbReference type="EMBL" id="LN483332">
    <property type="protein sequence ID" value="CED85167.1"/>
    <property type="molecule type" value="Genomic_DNA"/>
</dbReference>
<feature type="region of interest" description="Disordered" evidence="15">
    <location>
        <begin position="338"/>
        <end position="389"/>
    </location>
</feature>
<feature type="compositionally biased region" description="Acidic residues" evidence="15">
    <location>
        <begin position="511"/>
        <end position="524"/>
    </location>
</feature>
<keyword evidence="11" id="KW-0443">Lipid metabolism</keyword>
<name>A0A0F7SSJ8_PHARH</name>
<dbReference type="GO" id="GO:0005886">
    <property type="term" value="C:plasma membrane"/>
    <property type="evidence" value="ECO:0007669"/>
    <property type="project" value="UniProtKB-SubCell"/>
</dbReference>
<evidence type="ECO:0000256" key="11">
    <source>
        <dbReference type="ARBA" id="ARBA00023098"/>
    </source>
</evidence>
<keyword evidence="9" id="KW-0442">Lipid degradation</keyword>
<comment type="cofactor">
    <cofactor evidence="1">
        <name>Ca(2+)</name>
        <dbReference type="ChEBI" id="CHEBI:29108"/>
    </cofactor>
</comment>
<keyword evidence="8" id="KW-0106">Calcium</keyword>
<dbReference type="PANTHER" id="PTHR45792">
    <property type="entry name" value="DIACYLGLYCEROL LIPASE HOMOLOG-RELATED"/>
    <property type="match status" value="1"/>
</dbReference>
<evidence type="ECO:0000256" key="10">
    <source>
        <dbReference type="ARBA" id="ARBA00022989"/>
    </source>
</evidence>
<feature type="compositionally biased region" description="Polar residues" evidence="15">
    <location>
        <begin position="984"/>
        <end position="1007"/>
    </location>
</feature>
<feature type="compositionally biased region" description="Polar residues" evidence="15">
    <location>
        <begin position="563"/>
        <end position="584"/>
    </location>
</feature>
<reference evidence="17" key="1">
    <citation type="submission" date="2014-08" db="EMBL/GenBank/DDBJ databases">
        <authorList>
            <person name="Sharma Rahul"/>
            <person name="Thines Marco"/>
        </authorList>
    </citation>
    <scope>NUCLEOTIDE SEQUENCE</scope>
</reference>
<dbReference type="GO" id="GO:0019369">
    <property type="term" value="P:arachidonate metabolic process"/>
    <property type="evidence" value="ECO:0007669"/>
    <property type="project" value="TreeGrafter"/>
</dbReference>
<evidence type="ECO:0000256" key="13">
    <source>
        <dbReference type="ARBA" id="ARBA00024531"/>
    </source>
</evidence>
<keyword evidence="3" id="KW-1003">Cell membrane</keyword>
<dbReference type="InterPro" id="IPR052214">
    <property type="entry name" value="DAG_Lipase-Related"/>
</dbReference>
<dbReference type="GO" id="GO:0016298">
    <property type="term" value="F:lipase activity"/>
    <property type="evidence" value="ECO:0007669"/>
    <property type="project" value="TreeGrafter"/>
</dbReference>
<feature type="region of interest" description="Disordered" evidence="15">
    <location>
        <begin position="561"/>
        <end position="590"/>
    </location>
</feature>
<keyword evidence="5" id="KW-0812">Transmembrane</keyword>
<evidence type="ECO:0000313" key="17">
    <source>
        <dbReference type="EMBL" id="CED85167.1"/>
    </source>
</evidence>
<feature type="compositionally biased region" description="Low complexity" evidence="15">
    <location>
        <begin position="360"/>
        <end position="373"/>
    </location>
</feature>
<evidence type="ECO:0000256" key="9">
    <source>
        <dbReference type="ARBA" id="ARBA00022963"/>
    </source>
</evidence>
<feature type="compositionally biased region" description="Low complexity" evidence="15">
    <location>
        <begin position="830"/>
        <end position="853"/>
    </location>
</feature>
<dbReference type="Gene3D" id="3.40.50.1820">
    <property type="entry name" value="alpha/beta hydrolase"/>
    <property type="match status" value="1"/>
</dbReference>
<feature type="region of interest" description="Disordered" evidence="15">
    <location>
        <begin position="619"/>
        <end position="663"/>
    </location>
</feature>
<keyword evidence="7" id="KW-0378">Hydrolase</keyword>
<evidence type="ECO:0000256" key="8">
    <source>
        <dbReference type="ARBA" id="ARBA00022837"/>
    </source>
</evidence>
<feature type="region of interest" description="Disordered" evidence="15">
    <location>
        <begin position="754"/>
        <end position="900"/>
    </location>
</feature>